<sequence length="177" mass="20613">MQKIYALALLCSLFFVACNRSDSGKSNINDLSKTTLYAFSDLAKQDTFKIAVKGSDTKNMHLLFTIVAYNGKEIYREELKAEEILKNYLASAAMKKEKDKIKFLTEEVDFFFDERHFIEPAVTENESPDNNVPDKDFYNELKKNGLNGFEYRISKDKNLYIAWSQKEQKVKIYYKCC</sequence>
<evidence type="ECO:0000313" key="2">
    <source>
        <dbReference type="EMBL" id="MCJ0743444.1"/>
    </source>
</evidence>
<dbReference type="PROSITE" id="PS51257">
    <property type="entry name" value="PROKAR_LIPOPROTEIN"/>
    <property type="match status" value="1"/>
</dbReference>
<evidence type="ECO:0000256" key="1">
    <source>
        <dbReference type="SAM" id="SignalP"/>
    </source>
</evidence>
<name>A0ABS9ZYS0_9SPHI</name>
<gene>
    <name evidence="2" type="ORF">MMF97_12020</name>
</gene>
<evidence type="ECO:0008006" key="4">
    <source>
        <dbReference type="Google" id="ProtNLM"/>
    </source>
</evidence>
<proteinExistence type="predicted"/>
<feature type="chain" id="PRO_5046034164" description="Lipoprotein" evidence="1">
    <location>
        <begin position="18"/>
        <end position="177"/>
    </location>
</feature>
<comment type="caution">
    <text evidence="2">The sequence shown here is derived from an EMBL/GenBank/DDBJ whole genome shotgun (WGS) entry which is preliminary data.</text>
</comment>
<protein>
    <recommendedName>
        <fullName evidence="4">Lipoprotein</fullName>
    </recommendedName>
</protein>
<organism evidence="2 3">
    <name type="scientific">Pedobacter montanisoli</name>
    <dbReference type="NCBI Taxonomy" id="2923277"/>
    <lineage>
        <taxon>Bacteria</taxon>
        <taxon>Pseudomonadati</taxon>
        <taxon>Bacteroidota</taxon>
        <taxon>Sphingobacteriia</taxon>
        <taxon>Sphingobacteriales</taxon>
        <taxon>Sphingobacteriaceae</taxon>
        <taxon>Pedobacter</taxon>
    </lineage>
</organism>
<dbReference type="RefSeq" id="WP_243362625.1">
    <property type="nucleotide sequence ID" value="NZ_JALGBH010000002.1"/>
</dbReference>
<reference evidence="2" key="1">
    <citation type="submission" date="2022-03" db="EMBL/GenBank/DDBJ databases">
        <authorList>
            <person name="Woo C.Y."/>
        </authorList>
    </citation>
    <scope>NUCLEOTIDE SEQUENCE</scope>
    <source>
        <strain evidence="2">CYS-01</strain>
    </source>
</reference>
<accession>A0ABS9ZYS0</accession>
<dbReference type="EMBL" id="JALGBH010000002">
    <property type="protein sequence ID" value="MCJ0743444.1"/>
    <property type="molecule type" value="Genomic_DNA"/>
</dbReference>
<dbReference type="Proteomes" id="UP001165460">
    <property type="component" value="Unassembled WGS sequence"/>
</dbReference>
<feature type="signal peptide" evidence="1">
    <location>
        <begin position="1"/>
        <end position="17"/>
    </location>
</feature>
<keyword evidence="3" id="KW-1185">Reference proteome</keyword>
<evidence type="ECO:0000313" key="3">
    <source>
        <dbReference type="Proteomes" id="UP001165460"/>
    </source>
</evidence>
<keyword evidence="1" id="KW-0732">Signal</keyword>